<dbReference type="STRING" id="1035707.SAMN05216552_1001169"/>
<feature type="domain" description="Pyrroline-5-carboxylate reductase catalytic N-terminal" evidence="7">
    <location>
        <begin position="2"/>
        <end position="120"/>
    </location>
</feature>
<dbReference type="InterPro" id="IPR008927">
    <property type="entry name" value="6-PGluconate_DH-like_C_sf"/>
</dbReference>
<feature type="domain" description="Pyrroline-5-carboxylate reductase dimerisation" evidence="8">
    <location>
        <begin position="185"/>
        <end position="289"/>
    </location>
</feature>
<evidence type="ECO:0000313" key="9">
    <source>
        <dbReference type="EMBL" id="SFU28034.1"/>
    </source>
</evidence>
<feature type="binding site" evidence="6">
    <location>
        <begin position="6"/>
        <end position="11"/>
    </location>
    <ligand>
        <name>NADP(+)</name>
        <dbReference type="ChEBI" id="CHEBI:58349"/>
    </ligand>
</feature>
<keyword evidence="4" id="KW-0963">Cytoplasm</keyword>
<evidence type="ECO:0000259" key="7">
    <source>
        <dbReference type="Pfam" id="PF03807"/>
    </source>
</evidence>
<evidence type="ECO:0000313" key="10">
    <source>
        <dbReference type="Proteomes" id="UP000199391"/>
    </source>
</evidence>
<evidence type="ECO:0000256" key="5">
    <source>
        <dbReference type="NCBIfam" id="TIGR00112"/>
    </source>
</evidence>
<dbReference type="PANTHER" id="PTHR11645">
    <property type="entry name" value="PYRROLINE-5-CARBOXYLATE REDUCTASE"/>
    <property type="match status" value="1"/>
</dbReference>
<evidence type="ECO:0000256" key="2">
    <source>
        <dbReference type="ARBA" id="ARBA00022857"/>
    </source>
</evidence>
<evidence type="ECO:0000256" key="1">
    <source>
        <dbReference type="ARBA" id="ARBA00005525"/>
    </source>
</evidence>
<evidence type="ECO:0000256" key="6">
    <source>
        <dbReference type="PIRSR" id="PIRSR000193-1"/>
    </source>
</evidence>
<keyword evidence="2 4" id="KW-0521">NADP</keyword>
<dbReference type="SUPFAM" id="SSF51735">
    <property type="entry name" value="NAD(P)-binding Rossmann-fold domains"/>
    <property type="match status" value="1"/>
</dbReference>
<dbReference type="UniPathway" id="UPA00098">
    <property type="reaction ID" value="UER00361"/>
</dbReference>
<accession>A0A1I7EVU8</accession>
<keyword evidence="3 4" id="KW-0560">Oxidoreductase</keyword>
<dbReference type="InterPro" id="IPR029036">
    <property type="entry name" value="P5CR_dimer"/>
</dbReference>
<comment type="subcellular location">
    <subcellularLocation>
        <location evidence="4">Cytoplasm</location>
    </subcellularLocation>
</comment>
<dbReference type="SUPFAM" id="SSF48179">
    <property type="entry name" value="6-phosphogluconate dehydrogenase C-terminal domain-like"/>
    <property type="match status" value="1"/>
</dbReference>
<comment type="catalytic activity">
    <reaction evidence="4">
        <text>L-proline + NADP(+) = (S)-1-pyrroline-5-carboxylate + NADPH + 2 H(+)</text>
        <dbReference type="Rhea" id="RHEA:14109"/>
        <dbReference type="ChEBI" id="CHEBI:15378"/>
        <dbReference type="ChEBI" id="CHEBI:17388"/>
        <dbReference type="ChEBI" id="CHEBI:57783"/>
        <dbReference type="ChEBI" id="CHEBI:58349"/>
        <dbReference type="ChEBI" id="CHEBI:60039"/>
        <dbReference type="EC" id="1.5.1.2"/>
    </reaction>
</comment>
<comment type="catalytic activity">
    <reaction evidence="4">
        <text>L-proline + NAD(+) = (S)-1-pyrroline-5-carboxylate + NADH + 2 H(+)</text>
        <dbReference type="Rhea" id="RHEA:14105"/>
        <dbReference type="ChEBI" id="CHEBI:15378"/>
        <dbReference type="ChEBI" id="CHEBI:17388"/>
        <dbReference type="ChEBI" id="CHEBI:57540"/>
        <dbReference type="ChEBI" id="CHEBI:57945"/>
        <dbReference type="ChEBI" id="CHEBI:60039"/>
        <dbReference type="EC" id="1.5.1.2"/>
    </reaction>
</comment>
<sequence length="297" mass="29583">MKIAFIGGGNMAAALIAGLAGKLTAGADIHVVDPNGAALEKLRAQYGVSTSGALPGARHAPGEPGEGSAAGYQAVASADVIVLAVKPQSMREVAEQLLPLLPAKADAAAPAGPLLVSIAAGIRAADLSRWLGGYQAIVRCMPNTPALIGMGVTGMAASAGVSAAQKAAADAIMKAVGTTVWLDSEDLIDPVTAVSGSGPAYVFYFIEAMQRAAVEMGLDAEQGKQLALATFTGAAQLAAQSDEPVSLLRERVTSKGGTTHAALTSMAADGVADAIVKAMKAAAARGRQLGDELGQAG</sequence>
<protein>
    <recommendedName>
        <fullName evidence="4 5">Pyrroline-5-carboxylate reductase</fullName>
        <shortName evidence="4">P5C reductase</shortName>
        <shortName evidence="4">P5CR</shortName>
        <ecNumber evidence="4 5">1.5.1.2</ecNumber>
    </recommendedName>
    <alternativeName>
        <fullName evidence="4">PCA reductase</fullName>
    </alternativeName>
</protein>
<dbReference type="RefSeq" id="WP_093552482.1">
    <property type="nucleotide sequence ID" value="NZ_FPBO01000001.1"/>
</dbReference>
<feature type="binding site" evidence="6">
    <location>
        <begin position="84"/>
        <end position="87"/>
    </location>
    <ligand>
        <name>NADP(+)</name>
        <dbReference type="ChEBI" id="CHEBI:58349"/>
    </ligand>
</feature>
<proteinExistence type="inferred from homology"/>
<comment type="similarity">
    <text evidence="1 4">Belongs to the pyrroline-5-carboxylate reductase family.</text>
</comment>
<evidence type="ECO:0000256" key="4">
    <source>
        <dbReference type="HAMAP-Rule" id="MF_01925"/>
    </source>
</evidence>
<dbReference type="FunFam" id="1.10.3730.10:FF:000001">
    <property type="entry name" value="Pyrroline-5-carboxylate reductase"/>
    <property type="match status" value="1"/>
</dbReference>
<dbReference type="InterPro" id="IPR036291">
    <property type="entry name" value="NAD(P)-bd_dom_sf"/>
</dbReference>
<dbReference type="EMBL" id="FPBO01000001">
    <property type="protein sequence ID" value="SFU28034.1"/>
    <property type="molecule type" value="Genomic_DNA"/>
</dbReference>
<dbReference type="NCBIfam" id="TIGR00112">
    <property type="entry name" value="proC"/>
    <property type="match status" value="1"/>
</dbReference>
<comment type="function">
    <text evidence="4">Catalyzes the reduction of 1-pyrroline-5-carboxylate (PCA) to L-proline.</text>
</comment>
<keyword evidence="10" id="KW-1185">Reference proteome</keyword>
<reference evidence="10" key="1">
    <citation type="submission" date="2016-10" db="EMBL/GenBank/DDBJ databases">
        <authorList>
            <person name="Varghese N."/>
            <person name="Submissions S."/>
        </authorList>
    </citation>
    <scope>NUCLEOTIDE SEQUENCE [LARGE SCALE GENOMIC DNA]</scope>
    <source>
        <strain evidence="10">CGMCC 1.11014</strain>
    </source>
</reference>
<dbReference type="InterPro" id="IPR028939">
    <property type="entry name" value="P5C_Rdtase_cat_N"/>
</dbReference>
<gene>
    <name evidence="4" type="primary">proC</name>
    <name evidence="9" type="ORF">SAMN05216552_1001169</name>
</gene>
<dbReference type="AlphaFoldDB" id="A0A1I7EVU8"/>
<dbReference type="Proteomes" id="UP000199391">
    <property type="component" value="Unassembled WGS sequence"/>
</dbReference>
<dbReference type="GO" id="GO:0004735">
    <property type="term" value="F:pyrroline-5-carboxylate reductase activity"/>
    <property type="evidence" value="ECO:0007669"/>
    <property type="project" value="UniProtKB-UniRule"/>
</dbReference>
<dbReference type="Pfam" id="PF14748">
    <property type="entry name" value="P5CR_dimer"/>
    <property type="match status" value="1"/>
</dbReference>
<dbReference type="GO" id="GO:0005737">
    <property type="term" value="C:cytoplasm"/>
    <property type="evidence" value="ECO:0007669"/>
    <property type="project" value="UniProtKB-SubCell"/>
</dbReference>
<name>A0A1I7EVU8_9BURK</name>
<dbReference type="OrthoDB" id="9805754at2"/>
<keyword evidence="4" id="KW-0028">Amino-acid biosynthesis</keyword>
<dbReference type="Gene3D" id="3.40.50.720">
    <property type="entry name" value="NAD(P)-binding Rossmann-like Domain"/>
    <property type="match status" value="1"/>
</dbReference>
<dbReference type="InterPro" id="IPR000304">
    <property type="entry name" value="Pyrroline-COOH_reductase"/>
</dbReference>
<keyword evidence="4" id="KW-0641">Proline biosynthesis</keyword>
<dbReference type="GO" id="GO:0055129">
    <property type="term" value="P:L-proline biosynthetic process"/>
    <property type="evidence" value="ECO:0007669"/>
    <property type="project" value="UniProtKB-UniRule"/>
</dbReference>
<dbReference type="PIRSF" id="PIRSF000193">
    <property type="entry name" value="Pyrrol-5-carb_rd"/>
    <property type="match status" value="1"/>
</dbReference>
<evidence type="ECO:0000256" key="3">
    <source>
        <dbReference type="ARBA" id="ARBA00023002"/>
    </source>
</evidence>
<dbReference type="HAMAP" id="MF_01925">
    <property type="entry name" value="P5C_reductase"/>
    <property type="match status" value="1"/>
</dbReference>
<dbReference type="Gene3D" id="1.10.3730.10">
    <property type="entry name" value="ProC C-terminal domain-like"/>
    <property type="match status" value="1"/>
</dbReference>
<dbReference type="PANTHER" id="PTHR11645:SF0">
    <property type="entry name" value="PYRROLINE-5-CARBOXYLATE REDUCTASE 3"/>
    <property type="match status" value="1"/>
</dbReference>
<dbReference type="Pfam" id="PF03807">
    <property type="entry name" value="F420_oxidored"/>
    <property type="match status" value="1"/>
</dbReference>
<dbReference type="EC" id="1.5.1.2" evidence="4 5"/>
<evidence type="ECO:0000259" key="8">
    <source>
        <dbReference type="Pfam" id="PF14748"/>
    </source>
</evidence>
<organism evidence="9 10">
    <name type="scientific">Pseudoduganella namucuonensis</name>
    <dbReference type="NCBI Taxonomy" id="1035707"/>
    <lineage>
        <taxon>Bacteria</taxon>
        <taxon>Pseudomonadati</taxon>
        <taxon>Pseudomonadota</taxon>
        <taxon>Betaproteobacteria</taxon>
        <taxon>Burkholderiales</taxon>
        <taxon>Oxalobacteraceae</taxon>
        <taxon>Telluria group</taxon>
        <taxon>Pseudoduganella</taxon>
    </lineage>
</organism>
<comment type="pathway">
    <text evidence="4">Amino-acid biosynthesis; L-proline biosynthesis; L-proline from L-glutamate 5-semialdehyde: step 1/1.</text>
</comment>